<feature type="region of interest" description="Disordered" evidence="1">
    <location>
        <begin position="187"/>
        <end position="235"/>
    </location>
</feature>
<evidence type="ECO:0000256" key="1">
    <source>
        <dbReference type="SAM" id="MobiDB-lite"/>
    </source>
</evidence>
<protein>
    <submittedName>
        <fullName evidence="3">Uncharacterized protein</fullName>
    </submittedName>
</protein>
<keyword evidence="2" id="KW-0812">Transmembrane</keyword>
<sequence>MTTYWQDEVPRIAVSTVFCFEEMKKCLLPWWCDSWALKAVAILTHAAFVLGFASPSRLIFRILKSCFKRVFTKTGELLDDNTELEYLSRTMIAIFCQILLELVWALVRNSSLCMRNNSCDNDFMAQINNIKIKVCGIDNPSDTSRRTLTTCELFFNDSPLLVLAGVMLIAMALSSAKLKQLDLQEPQQNKVADSQSNDNLLNNPNPTQASSELASSQANVAPNPLPNNDETNANDQKPLQENEQLIRALCHKCNRQFNCTVPRPWPLYCAENFPLIEKRQATGKKTSSLNSDTATELRGMLKQIKCLYCKTKIRKVMKDIQKRKRKPSK</sequence>
<evidence type="ECO:0000256" key="2">
    <source>
        <dbReference type="SAM" id="Phobius"/>
    </source>
</evidence>
<keyword evidence="2" id="KW-0472">Membrane</keyword>
<comment type="caution">
    <text evidence="3">The sequence shown here is derived from an EMBL/GenBank/DDBJ whole genome shotgun (WGS) entry which is preliminary data.</text>
</comment>
<dbReference type="EMBL" id="CAXLJM020000027">
    <property type="protein sequence ID" value="CAL8094539.1"/>
    <property type="molecule type" value="Genomic_DNA"/>
</dbReference>
<evidence type="ECO:0000313" key="3">
    <source>
        <dbReference type="EMBL" id="CAL8094539.1"/>
    </source>
</evidence>
<dbReference type="Proteomes" id="UP001642540">
    <property type="component" value="Unassembled WGS sequence"/>
</dbReference>
<keyword evidence="2" id="KW-1133">Transmembrane helix</keyword>
<proteinExistence type="predicted"/>
<gene>
    <name evidence="3" type="ORF">ODALV1_LOCUS8811</name>
</gene>
<feature type="transmembrane region" description="Helical" evidence="2">
    <location>
        <begin position="35"/>
        <end position="60"/>
    </location>
</feature>
<evidence type="ECO:0000313" key="4">
    <source>
        <dbReference type="Proteomes" id="UP001642540"/>
    </source>
</evidence>
<organism evidence="3 4">
    <name type="scientific">Orchesella dallaii</name>
    <dbReference type="NCBI Taxonomy" id="48710"/>
    <lineage>
        <taxon>Eukaryota</taxon>
        <taxon>Metazoa</taxon>
        <taxon>Ecdysozoa</taxon>
        <taxon>Arthropoda</taxon>
        <taxon>Hexapoda</taxon>
        <taxon>Collembola</taxon>
        <taxon>Entomobryomorpha</taxon>
        <taxon>Entomobryoidea</taxon>
        <taxon>Orchesellidae</taxon>
        <taxon>Orchesellinae</taxon>
        <taxon>Orchesella</taxon>
    </lineage>
</organism>
<keyword evidence="4" id="KW-1185">Reference proteome</keyword>
<feature type="transmembrane region" description="Helical" evidence="2">
    <location>
        <begin position="160"/>
        <end position="178"/>
    </location>
</feature>
<name>A0ABP1QFU9_9HEXA</name>
<reference evidence="3 4" key="1">
    <citation type="submission" date="2024-08" db="EMBL/GenBank/DDBJ databases">
        <authorList>
            <person name="Cucini C."/>
            <person name="Frati F."/>
        </authorList>
    </citation>
    <scope>NUCLEOTIDE SEQUENCE [LARGE SCALE GENOMIC DNA]</scope>
</reference>
<accession>A0ABP1QFU9</accession>